<proteinExistence type="predicted"/>
<dbReference type="OrthoDB" id="4499616at2759"/>
<protein>
    <submittedName>
        <fullName evidence="1">Uncharacterized protein</fullName>
    </submittedName>
</protein>
<evidence type="ECO:0000313" key="2">
    <source>
        <dbReference type="Proteomes" id="UP001147747"/>
    </source>
</evidence>
<dbReference type="GeneID" id="81372044"/>
<accession>A0A9W9VMK2</accession>
<dbReference type="RefSeq" id="XP_056483684.1">
    <property type="nucleotide sequence ID" value="XM_056633064.1"/>
</dbReference>
<dbReference type="Proteomes" id="UP001147747">
    <property type="component" value="Unassembled WGS sequence"/>
</dbReference>
<sequence length="92" mass="10600">MQVEVGKDPVDSLAKLEKEMRFSLTELPVPFVTCPLYGMMAIGPYVRFYKLDDPNGTMEELHPSPDGSAWHIRHDDKAIDSTLNWLFNHFVY</sequence>
<dbReference type="EMBL" id="JAPZBU010000009">
    <property type="protein sequence ID" value="KAJ5385886.1"/>
    <property type="molecule type" value="Genomic_DNA"/>
</dbReference>
<evidence type="ECO:0000313" key="1">
    <source>
        <dbReference type="EMBL" id="KAJ5385886.1"/>
    </source>
</evidence>
<organism evidence="1 2">
    <name type="scientific">Penicillium cosmopolitanum</name>
    <dbReference type="NCBI Taxonomy" id="1131564"/>
    <lineage>
        <taxon>Eukaryota</taxon>
        <taxon>Fungi</taxon>
        <taxon>Dikarya</taxon>
        <taxon>Ascomycota</taxon>
        <taxon>Pezizomycotina</taxon>
        <taxon>Eurotiomycetes</taxon>
        <taxon>Eurotiomycetidae</taxon>
        <taxon>Eurotiales</taxon>
        <taxon>Aspergillaceae</taxon>
        <taxon>Penicillium</taxon>
    </lineage>
</organism>
<comment type="caution">
    <text evidence="1">The sequence shown here is derived from an EMBL/GenBank/DDBJ whole genome shotgun (WGS) entry which is preliminary data.</text>
</comment>
<gene>
    <name evidence="1" type="ORF">N7509_008427</name>
</gene>
<name>A0A9W9VMK2_9EURO</name>
<reference evidence="1" key="1">
    <citation type="submission" date="2022-12" db="EMBL/GenBank/DDBJ databases">
        <authorList>
            <person name="Petersen C."/>
        </authorList>
    </citation>
    <scope>NUCLEOTIDE SEQUENCE</scope>
    <source>
        <strain evidence="1">IBT 29677</strain>
    </source>
</reference>
<dbReference type="AlphaFoldDB" id="A0A9W9VMK2"/>
<reference evidence="1" key="2">
    <citation type="journal article" date="2023" name="IMA Fungus">
        <title>Comparative genomic study of the Penicillium genus elucidates a diverse pangenome and 15 lateral gene transfer events.</title>
        <authorList>
            <person name="Petersen C."/>
            <person name="Sorensen T."/>
            <person name="Nielsen M.R."/>
            <person name="Sondergaard T.E."/>
            <person name="Sorensen J.L."/>
            <person name="Fitzpatrick D.A."/>
            <person name="Frisvad J.C."/>
            <person name="Nielsen K.L."/>
        </authorList>
    </citation>
    <scope>NUCLEOTIDE SEQUENCE</scope>
    <source>
        <strain evidence="1">IBT 29677</strain>
    </source>
</reference>
<keyword evidence="2" id="KW-1185">Reference proteome</keyword>